<dbReference type="EMBL" id="CT867998">
    <property type="protein sequence ID" value="CAK58766.1"/>
    <property type="molecule type" value="Genomic_DNA"/>
</dbReference>
<reference evidence="1 2" key="1">
    <citation type="journal article" date="2006" name="Nature">
        <title>Global trends of whole-genome duplications revealed by the ciliate Paramecium tetraurelia.</title>
        <authorList>
            <consortium name="Genoscope"/>
            <person name="Aury J.-M."/>
            <person name="Jaillon O."/>
            <person name="Duret L."/>
            <person name="Noel B."/>
            <person name="Jubin C."/>
            <person name="Porcel B.M."/>
            <person name="Segurens B."/>
            <person name="Daubin V."/>
            <person name="Anthouard V."/>
            <person name="Aiach N."/>
            <person name="Arnaiz O."/>
            <person name="Billaut A."/>
            <person name="Beisson J."/>
            <person name="Blanc I."/>
            <person name="Bouhouche K."/>
            <person name="Camara F."/>
            <person name="Duharcourt S."/>
            <person name="Guigo R."/>
            <person name="Gogendeau D."/>
            <person name="Katinka M."/>
            <person name="Keller A.-M."/>
            <person name="Kissmehl R."/>
            <person name="Klotz C."/>
            <person name="Koll F."/>
            <person name="Le Moue A."/>
            <person name="Lepere C."/>
            <person name="Malinsky S."/>
            <person name="Nowacki M."/>
            <person name="Nowak J.K."/>
            <person name="Plattner H."/>
            <person name="Poulain J."/>
            <person name="Ruiz F."/>
            <person name="Serrano V."/>
            <person name="Zagulski M."/>
            <person name="Dessen P."/>
            <person name="Betermier M."/>
            <person name="Weissenbach J."/>
            <person name="Scarpelli C."/>
            <person name="Schachter V."/>
            <person name="Sperling L."/>
            <person name="Meyer E."/>
            <person name="Cohen J."/>
            <person name="Wincker P."/>
        </authorList>
    </citation>
    <scope>NUCLEOTIDE SEQUENCE [LARGE SCALE GENOMIC DNA]</scope>
    <source>
        <strain evidence="1 2">Stock d4-2</strain>
    </source>
</reference>
<dbReference type="OrthoDB" id="312007at2759"/>
<dbReference type="Proteomes" id="UP000000600">
    <property type="component" value="Unassembled WGS sequence"/>
</dbReference>
<protein>
    <submittedName>
        <fullName evidence="1">Uncharacterized protein</fullName>
    </submittedName>
</protein>
<name>A0BJP9_PARTE</name>
<gene>
    <name evidence="1" type="ORF">GSPATT00029395001</name>
</gene>
<evidence type="ECO:0000313" key="2">
    <source>
        <dbReference type="Proteomes" id="UP000000600"/>
    </source>
</evidence>
<accession>A0BJP9</accession>
<organism evidence="1 2">
    <name type="scientific">Paramecium tetraurelia</name>
    <dbReference type="NCBI Taxonomy" id="5888"/>
    <lineage>
        <taxon>Eukaryota</taxon>
        <taxon>Sar</taxon>
        <taxon>Alveolata</taxon>
        <taxon>Ciliophora</taxon>
        <taxon>Intramacronucleata</taxon>
        <taxon>Oligohymenophorea</taxon>
        <taxon>Peniculida</taxon>
        <taxon>Parameciidae</taxon>
        <taxon>Paramecium</taxon>
    </lineage>
</organism>
<dbReference type="HOGENOM" id="CLU_557208_0_0_1"/>
<evidence type="ECO:0000313" key="1">
    <source>
        <dbReference type="EMBL" id="CAK58766.1"/>
    </source>
</evidence>
<dbReference type="KEGG" id="ptm:GSPATT00029395001"/>
<dbReference type="RefSeq" id="XP_001426164.1">
    <property type="nucleotide sequence ID" value="XM_001426127.1"/>
</dbReference>
<sequence>MSSKSNSINCNKYFSKFGTNESHNIFSGDAVYIQESQEVQINVNYIDALFEDPIYFGLVVEDGKKPETTCLKLKVLYVSKVDHQSSYLISDLPIISSNNSINQSRQYSFKIPVSQLDQNLLLNIINNVYEGCYSIIFESANQEAFQYEFIYNFTITATKDSQKLFDTSFKYKILAEQANSDAPQSELYWCGDFDCISKLNVTPSILINDTFFIKQVILDSEKSKQFLKNTEVWYSGNGFNQKQEPIKINNTIPGQVILQLEATIALSKLNIKVISALSETPSLNNIETTIQIRLKTQFDINGRIRWCTDLTCQTLFEESPNLHFNDLFSFKIHYILDNKKDYYFTDADVWFNGYGLDKKVKPVQFINATLNQVIVQLKAEVVWKSVRIQVQTLLLNPTQEHDPGICINTMSEEITCIKPEGQEYCADYECEVCGDYGFLAFVNMILLAFII</sequence>
<dbReference type="InParanoid" id="A0BJP9"/>
<proteinExistence type="predicted"/>
<keyword evidence="2" id="KW-1185">Reference proteome</keyword>
<dbReference type="AlphaFoldDB" id="A0BJP9"/>
<dbReference type="GeneID" id="5011948"/>